<gene>
    <name evidence="1" type="ORF">SAMN03080598_03379</name>
</gene>
<dbReference type="AlphaFoldDB" id="A0A1H5Z819"/>
<dbReference type="Proteomes" id="UP000236736">
    <property type="component" value="Unassembled WGS sequence"/>
</dbReference>
<dbReference type="STRING" id="1120964.GCA_001313265_05321"/>
<accession>A0A1H5Z819</accession>
<protein>
    <submittedName>
        <fullName evidence="1">Uncharacterized protein</fullName>
    </submittedName>
</protein>
<dbReference type="EMBL" id="FNVR01000025">
    <property type="protein sequence ID" value="SEG32501.1"/>
    <property type="molecule type" value="Genomic_DNA"/>
</dbReference>
<proteinExistence type="predicted"/>
<name>A0A1H5Z819_9BACT</name>
<reference evidence="2" key="1">
    <citation type="submission" date="2016-10" db="EMBL/GenBank/DDBJ databases">
        <authorList>
            <person name="Varghese N."/>
            <person name="Submissions S."/>
        </authorList>
    </citation>
    <scope>NUCLEOTIDE SEQUENCE [LARGE SCALE GENOMIC DNA]</scope>
    <source>
        <strain evidence="2">DSM 17298</strain>
    </source>
</reference>
<sequence length="49" mass="5528">MGIRTEARGLDLGNFVHGYTPTDDGKQHLQLELNSTIIWVRAANRIHLV</sequence>
<keyword evidence="2" id="KW-1185">Reference proteome</keyword>
<organism evidence="1 2">
    <name type="scientific">Algoriphagus boritolerans DSM 17298 = JCM 18970</name>
    <dbReference type="NCBI Taxonomy" id="1120964"/>
    <lineage>
        <taxon>Bacteria</taxon>
        <taxon>Pseudomonadati</taxon>
        <taxon>Bacteroidota</taxon>
        <taxon>Cytophagia</taxon>
        <taxon>Cytophagales</taxon>
        <taxon>Cyclobacteriaceae</taxon>
        <taxon>Algoriphagus</taxon>
    </lineage>
</organism>
<evidence type="ECO:0000313" key="1">
    <source>
        <dbReference type="EMBL" id="SEG32501.1"/>
    </source>
</evidence>
<evidence type="ECO:0000313" key="2">
    <source>
        <dbReference type="Proteomes" id="UP000236736"/>
    </source>
</evidence>